<dbReference type="CDD" id="cd07067">
    <property type="entry name" value="HP_PGM_like"/>
    <property type="match status" value="1"/>
</dbReference>
<dbReference type="AlphaFoldDB" id="A0A098GAQ0"/>
<name>A0A098GAQ0_9GAMM</name>
<dbReference type="Pfam" id="PF00300">
    <property type="entry name" value="His_Phos_1"/>
    <property type="match status" value="1"/>
</dbReference>
<dbReference type="RefSeq" id="WP_052673991.1">
    <property type="nucleotide sequence ID" value="NZ_LN614827.1"/>
</dbReference>
<dbReference type="EMBL" id="LN614827">
    <property type="protein sequence ID" value="CEG58560.1"/>
    <property type="molecule type" value="Genomic_DNA"/>
</dbReference>
<accession>A0A098GAQ0</accession>
<dbReference type="Proteomes" id="UP000032430">
    <property type="component" value="Chromosome I"/>
</dbReference>
<feature type="coiled-coil region" evidence="1">
    <location>
        <begin position="9"/>
        <end position="36"/>
    </location>
</feature>
<organism evidence="3 4">
    <name type="scientific">Legionella fallonii LLAP-10</name>
    <dbReference type="NCBI Taxonomy" id="1212491"/>
    <lineage>
        <taxon>Bacteria</taxon>
        <taxon>Pseudomonadati</taxon>
        <taxon>Pseudomonadota</taxon>
        <taxon>Gammaproteobacteria</taxon>
        <taxon>Legionellales</taxon>
        <taxon>Legionellaceae</taxon>
        <taxon>Legionella</taxon>
    </lineage>
</organism>
<evidence type="ECO:0000313" key="3">
    <source>
        <dbReference type="EMBL" id="CEG58560.1"/>
    </source>
</evidence>
<dbReference type="InterPro" id="IPR029033">
    <property type="entry name" value="His_PPase_superfam"/>
</dbReference>
<gene>
    <name evidence="3" type="ORF">LFA_3224</name>
</gene>
<feature type="compositionally biased region" description="Polar residues" evidence="2">
    <location>
        <begin position="382"/>
        <end position="392"/>
    </location>
</feature>
<evidence type="ECO:0000256" key="2">
    <source>
        <dbReference type="SAM" id="MobiDB-lite"/>
    </source>
</evidence>
<dbReference type="KEGG" id="lfa:LFA_3224"/>
<reference evidence="4" key="1">
    <citation type="submission" date="2014-09" db="EMBL/GenBank/DDBJ databases">
        <authorList>
            <person name="Gomez-Valero L."/>
        </authorList>
    </citation>
    <scope>NUCLEOTIDE SEQUENCE [LARGE SCALE GENOMIC DNA]</scope>
    <source>
        <strain evidence="4">ATCC700992</strain>
    </source>
</reference>
<dbReference type="SUPFAM" id="SSF53254">
    <property type="entry name" value="Phosphoglycerate mutase-like"/>
    <property type="match status" value="1"/>
</dbReference>
<dbReference type="InterPro" id="IPR013078">
    <property type="entry name" value="His_Pase_superF_clade-1"/>
</dbReference>
<keyword evidence="1" id="KW-0175">Coiled coil</keyword>
<sequence>MGLSQLINIDTTSNKVIEYQKKIQNLVEQLNHLNIDDYQSQVHGIVQQIKTMDQQFLADLGLSIKGHVLFSRHGESSNWDQKKLGLNPNAPLAEQAIVNMSQTNQMTMGLLHYPNQPVHIAVSPLVRAKQTASLVIPQGLKSAQIIIQPALSENSYTPSGSNITSLEQMKNEYQQMSFWKTPLKVIIYALSILFFGYPEVFKQIQEKSTQTDNLMLQIPGVDEETYYSQGEANLNDGTYYFDTNISDVQKAEKTRRLIRDNLKSGENDYWMFGHGKNFQLFFDETFGITSEFEYGETRSVYNVQKEPGSTSLFNPPYTFVIDQNTGQIRGKFTEKMLTLEKNPWTLTVVGGSTRTMYEKGLELSVPQPTVSHQQERTKSTELLHTNSPLSTKVSDKTNENPDAPSPTI</sequence>
<dbReference type="STRING" id="1212491.LFA_3224"/>
<keyword evidence="4" id="KW-1185">Reference proteome</keyword>
<feature type="region of interest" description="Disordered" evidence="2">
    <location>
        <begin position="363"/>
        <end position="408"/>
    </location>
</feature>
<proteinExistence type="predicted"/>
<evidence type="ECO:0000313" key="4">
    <source>
        <dbReference type="Proteomes" id="UP000032430"/>
    </source>
</evidence>
<dbReference type="HOGENOM" id="CLU_674047_0_0_6"/>
<dbReference type="OrthoDB" id="5633364at2"/>
<protein>
    <submittedName>
        <fullName evidence="3">Uncharacterized protein</fullName>
    </submittedName>
</protein>
<evidence type="ECO:0000256" key="1">
    <source>
        <dbReference type="SAM" id="Coils"/>
    </source>
</evidence>
<dbReference type="Gene3D" id="3.40.50.1240">
    <property type="entry name" value="Phosphoglycerate mutase-like"/>
    <property type="match status" value="1"/>
</dbReference>